<organism evidence="2 3">
    <name type="scientific">Shewanella polaris</name>
    <dbReference type="NCBI Taxonomy" id="2588449"/>
    <lineage>
        <taxon>Bacteria</taxon>
        <taxon>Pseudomonadati</taxon>
        <taxon>Pseudomonadota</taxon>
        <taxon>Gammaproteobacteria</taxon>
        <taxon>Alteromonadales</taxon>
        <taxon>Shewanellaceae</taxon>
        <taxon>Shewanella</taxon>
    </lineage>
</organism>
<keyword evidence="1" id="KW-1133">Transmembrane helix</keyword>
<dbReference type="EMBL" id="CP041036">
    <property type="protein sequence ID" value="QDE30750.1"/>
    <property type="molecule type" value="Genomic_DNA"/>
</dbReference>
<feature type="transmembrane region" description="Helical" evidence="1">
    <location>
        <begin position="12"/>
        <end position="29"/>
    </location>
</feature>
<proteinExistence type="predicted"/>
<accession>A0A4Y5YD92</accession>
<name>A0A4Y5YD92_9GAMM</name>
<evidence type="ECO:0000256" key="1">
    <source>
        <dbReference type="SAM" id="Phobius"/>
    </source>
</evidence>
<dbReference type="KEGG" id="spol:FH971_07100"/>
<keyword evidence="1" id="KW-0472">Membrane</keyword>
<keyword evidence="1" id="KW-0812">Transmembrane</keyword>
<protein>
    <submittedName>
        <fullName evidence="2">Uncharacterized protein</fullName>
    </submittedName>
</protein>
<dbReference type="RefSeq" id="WP_140233831.1">
    <property type="nucleotide sequence ID" value="NZ_CP041036.1"/>
</dbReference>
<dbReference type="Proteomes" id="UP000319809">
    <property type="component" value="Chromosome"/>
</dbReference>
<keyword evidence="3" id="KW-1185">Reference proteome</keyword>
<evidence type="ECO:0000313" key="2">
    <source>
        <dbReference type="EMBL" id="QDE30750.1"/>
    </source>
</evidence>
<evidence type="ECO:0000313" key="3">
    <source>
        <dbReference type="Proteomes" id="UP000319809"/>
    </source>
</evidence>
<dbReference type="AlphaFoldDB" id="A0A4Y5YD92"/>
<sequence length="158" mass="18157">MARIQNNIWNRYKYKINGLMLVLICYFLYQSLFPQFPDALPTQELGAFEITPIPYNLEPPYLHDGTYTKDFLLLFSKGQVNAIRQAYLTIGTEPLPLETLELGDAGILHGSQHGQEVHAIAPEAFSAEHKIWLTIENWQEQQQVISWPLPETFYSSSN</sequence>
<reference evidence="2 3" key="1">
    <citation type="submission" date="2019-06" db="EMBL/GenBank/DDBJ databases">
        <title>The genome of Shewanella sp. SM1901.</title>
        <authorList>
            <person name="Cha Q."/>
        </authorList>
    </citation>
    <scope>NUCLEOTIDE SEQUENCE [LARGE SCALE GENOMIC DNA]</scope>
    <source>
        <strain evidence="2 3">SM1901</strain>
    </source>
</reference>
<gene>
    <name evidence="2" type="ORF">FH971_07100</name>
</gene>